<dbReference type="PANTHER" id="PTHR26452">
    <property type="entry name" value="OLFACTORY RECEPTOR"/>
    <property type="match status" value="1"/>
</dbReference>
<feature type="transmembrane region" description="Helical" evidence="13">
    <location>
        <begin position="207"/>
        <end position="229"/>
    </location>
</feature>
<evidence type="ECO:0000256" key="10">
    <source>
        <dbReference type="ARBA" id="ARBA00023170"/>
    </source>
</evidence>
<dbReference type="AlphaFoldDB" id="A0A8D2L383"/>
<feature type="domain" description="G-protein coupled receptors family 1 profile" evidence="14">
    <location>
        <begin position="39"/>
        <end position="152"/>
    </location>
</feature>
<keyword evidence="4" id="KW-0716">Sensory transduction</keyword>
<name>A0A8D2L383_VARKO</name>
<dbReference type="Ensembl" id="ENSVKKT00000016722.1">
    <property type="protein sequence ID" value="ENSVKKP00000016326.1"/>
    <property type="gene ID" value="ENSVKKG00000011133.1"/>
</dbReference>
<evidence type="ECO:0000256" key="1">
    <source>
        <dbReference type="ARBA" id="ARBA00002936"/>
    </source>
</evidence>
<feature type="transmembrane region" description="Helical" evidence="13">
    <location>
        <begin position="380"/>
        <end position="398"/>
    </location>
</feature>
<evidence type="ECO:0000256" key="6">
    <source>
        <dbReference type="ARBA" id="ARBA00022725"/>
    </source>
</evidence>
<evidence type="ECO:0000256" key="8">
    <source>
        <dbReference type="ARBA" id="ARBA00023040"/>
    </source>
</evidence>
<organism evidence="15 16">
    <name type="scientific">Varanus komodoensis</name>
    <name type="common">Komodo dragon</name>
    <dbReference type="NCBI Taxonomy" id="61221"/>
    <lineage>
        <taxon>Eukaryota</taxon>
        <taxon>Metazoa</taxon>
        <taxon>Chordata</taxon>
        <taxon>Craniata</taxon>
        <taxon>Vertebrata</taxon>
        <taxon>Euteleostomi</taxon>
        <taxon>Lepidosauria</taxon>
        <taxon>Squamata</taxon>
        <taxon>Bifurcata</taxon>
        <taxon>Unidentata</taxon>
        <taxon>Episquamata</taxon>
        <taxon>Toxicofera</taxon>
        <taxon>Anguimorpha</taxon>
        <taxon>Paleoanguimorpha</taxon>
        <taxon>Varanoidea</taxon>
        <taxon>Varanidae</taxon>
        <taxon>Varanus</taxon>
    </lineage>
</organism>
<evidence type="ECO:0000256" key="5">
    <source>
        <dbReference type="ARBA" id="ARBA00022692"/>
    </source>
</evidence>
<evidence type="ECO:0000256" key="13">
    <source>
        <dbReference type="SAM" id="Phobius"/>
    </source>
</evidence>
<reference evidence="15" key="2">
    <citation type="submission" date="2025-09" db="UniProtKB">
        <authorList>
            <consortium name="Ensembl"/>
        </authorList>
    </citation>
    <scope>IDENTIFICATION</scope>
</reference>
<sequence length="416" mass="46828">MKNQSSLSEFLLLEFSAIRELQILHFFSFLVLYLAIVSGNLLIISAVVFDHHLHTPMYFFLMNLAMQNIGSVSVIIPKSIINSLMNIRHISYSGCVAQVLLFIFVVTSDVAFLTVMACDRYVAICNPLHYEVIMSRRTCDRMAARAWISTFLYAVLHTSSDHHLHTPMYFFLMNLAMQDIGSVSAIVPKSMTNSLMNVRQISYSGCVAQVFLFVLFLGADVALLTAMAYDRYVAICNPLQYEMVMNRKACIQIIASAWISSVFNAMLHATGTFLTPFCSKIVNQFFCEIPKMLKLACSDIYQIEIGLVGFSVSIVLGCFIFIFVTYVQIFTAVLKIPSAQGRQKAFSTCLPHLIVLSTFSFTGSFAYLKPTSKTPSYLDLAFTIIYSMVPPLLNPVIYSMRNKEIKNALSKLFFSR</sequence>
<evidence type="ECO:0000259" key="14">
    <source>
        <dbReference type="PROSITE" id="PS50262"/>
    </source>
</evidence>
<dbReference type="GO" id="GO:0004930">
    <property type="term" value="F:G protein-coupled receptor activity"/>
    <property type="evidence" value="ECO:0007669"/>
    <property type="project" value="UniProtKB-KW"/>
</dbReference>
<evidence type="ECO:0000256" key="4">
    <source>
        <dbReference type="ARBA" id="ARBA00022606"/>
    </source>
</evidence>
<dbReference type="PROSITE" id="PS50262">
    <property type="entry name" value="G_PROTEIN_RECEP_F1_2"/>
    <property type="match status" value="2"/>
</dbReference>
<dbReference type="GO" id="GO:0004984">
    <property type="term" value="F:olfactory receptor activity"/>
    <property type="evidence" value="ECO:0007669"/>
    <property type="project" value="InterPro"/>
</dbReference>
<feature type="transmembrane region" description="Helical" evidence="13">
    <location>
        <begin position="249"/>
        <end position="267"/>
    </location>
</feature>
<evidence type="ECO:0000256" key="2">
    <source>
        <dbReference type="ARBA" id="ARBA00004651"/>
    </source>
</evidence>
<accession>A0A8D2L383</accession>
<dbReference type="Gene3D" id="1.20.1070.10">
    <property type="entry name" value="Rhodopsin 7-helix transmembrane proteins"/>
    <property type="match status" value="2"/>
</dbReference>
<keyword evidence="10 12" id="KW-0675">Receptor</keyword>
<protein>
    <recommendedName>
        <fullName evidence="14">G-protein coupled receptors family 1 profile domain-containing protein</fullName>
    </recommendedName>
</protein>
<evidence type="ECO:0000313" key="16">
    <source>
        <dbReference type="Proteomes" id="UP000694545"/>
    </source>
</evidence>
<evidence type="ECO:0000256" key="3">
    <source>
        <dbReference type="ARBA" id="ARBA00022475"/>
    </source>
</evidence>
<feature type="transmembrane region" description="Helical" evidence="13">
    <location>
        <begin position="55"/>
        <end position="76"/>
    </location>
</feature>
<dbReference type="GO" id="GO:0005886">
    <property type="term" value="C:plasma membrane"/>
    <property type="evidence" value="ECO:0007669"/>
    <property type="project" value="UniProtKB-SubCell"/>
</dbReference>
<dbReference type="SUPFAM" id="SSF81321">
    <property type="entry name" value="Family A G protein-coupled receptor-like"/>
    <property type="match status" value="2"/>
</dbReference>
<feature type="transmembrane region" description="Helical" evidence="13">
    <location>
        <begin position="97"/>
        <end position="122"/>
    </location>
</feature>
<keyword evidence="16" id="KW-1185">Reference proteome</keyword>
<keyword evidence="9 13" id="KW-0472">Membrane</keyword>
<comment type="subcellular location">
    <subcellularLocation>
        <location evidence="2">Cell membrane</location>
        <topology evidence="2">Multi-pass membrane protein</topology>
    </subcellularLocation>
</comment>
<dbReference type="PRINTS" id="PR00237">
    <property type="entry name" value="GPCRRHODOPSN"/>
</dbReference>
<dbReference type="CDD" id="cd15227">
    <property type="entry name" value="7tmA_OR14-like"/>
    <property type="match status" value="1"/>
</dbReference>
<dbReference type="PROSITE" id="PS00237">
    <property type="entry name" value="G_PROTEIN_RECEP_F1_1"/>
    <property type="match status" value="1"/>
</dbReference>
<dbReference type="Pfam" id="PF13853">
    <property type="entry name" value="7tm_4"/>
    <property type="match status" value="1"/>
</dbReference>
<feature type="transmembrane region" description="Helical" evidence="13">
    <location>
        <begin position="308"/>
        <end position="333"/>
    </location>
</feature>
<evidence type="ECO:0000256" key="9">
    <source>
        <dbReference type="ARBA" id="ARBA00023136"/>
    </source>
</evidence>
<evidence type="ECO:0000256" key="7">
    <source>
        <dbReference type="ARBA" id="ARBA00022989"/>
    </source>
</evidence>
<evidence type="ECO:0000313" key="15">
    <source>
        <dbReference type="Ensembl" id="ENSVKKP00000016326.1"/>
    </source>
</evidence>
<dbReference type="InterPro" id="IPR000276">
    <property type="entry name" value="GPCR_Rhodpsn"/>
</dbReference>
<dbReference type="InterPro" id="IPR000725">
    <property type="entry name" value="Olfact_rcpt"/>
</dbReference>
<keyword evidence="3" id="KW-1003">Cell membrane</keyword>
<feature type="transmembrane region" description="Helical" evidence="13">
    <location>
        <begin position="345"/>
        <end position="368"/>
    </location>
</feature>
<keyword evidence="8 12" id="KW-0297">G-protein coupled receptor</keyword>
<keyword evidence="7 13" id="KW-1133">Transmembrane helix</keyword>
<feature type="transmembrane region" description="Helical" evidence="13">
    <location>
        <begin position="21"/>
        <end position="49"/>
    </location>
</feature>
<reference evidence="15" key="1">
    <citation type="submission" date="2025-08" db="UniProtKB">
        <authorList>
            <consortium name="Ensembl"/>
        </authorList>
    </citation>
    <scope>IDENTIFICATION</scope>
</reference>
<keyword evidence="11 12" id="KW-0807">Transducer</keyword>
<dbReference type="InterPro" id="IPR050516">
    <property type="entry name" value="Olfactory_GPCR"/>
</dbReference>
<keyword evidence="6" id="KW-0552">Olfaction</keyword>
<dbReference type="PRINTS" id="PR00245">
    <property type="entry name" value="OLFACTORYR"/>
</dbReference>
<comment type="function">
    <text evidence="1">Odorant receptor.</text>
</comment>
<dbReference type="OMA" id="KACTQMV"/>
<keyword evidence="5 12" id="KW-0812">Transmembrane</keyword>
<comment type="similarity">
    <text evidence="12">Belongs to the G-protein coupled receptor 1 family.</text>
</comment>
<proteinExistence type="inferred from homology"/>
<feature type="domain" description="G-protein coupled receptors family 1 profile" evidence="14">
    <location>
        <begin position="148"/>
        <end position="398"/>
    </location>
</feature>
<dbReference type="Proteomes" id="UP000694545">
    <property type="component" value="Unplaced"/>
</dbReference>
<dbReference type="Pfam" id="PF00001">
    <property type="entry name" value="7tm_1"/>
    <property type="match status" value="1"/>
</dbReference>
<evidence type="ECO:0000256" key="12">
    <source>
        <dbReference type="RuleBase" id="RU000688"/>
    </source>
</evidence>
<evidence type="ECO:0000256" key="11">
    <source>
        <dbReference type="ARBA" id="ARBA00023224"/>
    </source>
</evidence>
<dbReference type="InterPro" id="IPR017452">
    <property type="entry name" value="GPCR_Rhodpsn_7TM"/>
</dbReference>
<dbReference type="FunFam" id="1.20.1070.10:FF:000037">
    <property type="entry name" value="Olfactory receptor"/>
    <property type="match status" value="1"/>
</dbReference>